<comment type="caution">
    <text evidence="1">The sequence shown here is derived from an EMBL/GenBank/DDBJ whole genome shotgun (WGS) entry which is preliminary data.</text>
</comment>
<dbReference type="EMBL" id="LRKC01000126">
    <property type="protein sequence ID" value="OKV09857.1"/>
    <property type="molecule type" value="Genomic_DNA"/>
</dbReference>
<organism evidence="1 2">
    <name type="scientific">Escherichia coli</name>
    <dbReference type="NCBI Taxonomy" id="562"/>
    <lineage>
        <taxon>Bacteria</taxon>
        <taxon>Pseudomonadati</taxon>
        <taxon>Pseudomonadota</taxon>
        <taxon>Gammaproteobacteria</taxon>
        <taxon>Enterobacterales</taxon>
        <taxon>Enterobacteriaceae</taxon>
        <taxon>Escherichia</taxon>
    </lineage>
</organism>
<gene>
    <name evidence="1" type="ORF">AWP47_16460</name>
</gene>
<protein>
    <submittedName>
        <fullName evidence="1">Uncharacterized protein</fullName>
    </submittedName>
</protein>
<evidence type="ECO:0000313" key="1">
    <source>
        <dbReference type="EMBL" id="OKV09857.1"/>
    </source>
</evidence>
<dbReference type="Proteomes" id="UP000185794">
    <property type="component" value="Unassembled WGS sequence"/>
</dbReference>
<reference evidence="1 2" key="1">
    <citation type="journal article" date="2017" name="Front. Cell. Infect. Microbiol.">
        <title>Chaperone-usher pili loci of human colonization factor-negative enterotoxigenic Escherichia coli.</title>
        <authorList>
            <person name="Del Canto F."/>
            <person name="Vidal R."/>
            <person name="Stine O.C."/>
            <person name="Pop M."/>
        </authorList>
    </citation>
    <scope>NUCLEOTIDE SEQUENCE [LARGE SCALE GENOMIC DNA]</scope>
    <source>
        <strain evidence="1 2">700324</strain>
    </source>
</reference>
<proteinExistence type="predicted"/>
<dbReference type="AlphaFoldDB" id="A0A1Q6B520"/>
<name>A0A1Q6B520_ECOLX</name>
<sequence>MGQNLFFVLCAAHDDANAILRRKPLYSVVPPWISIAAQLRLWHQLRWVRIESTRPYSTASGAERKRSRSVSRSICSND</sequence>
<evidence type="ECO:0000313" key="2">
    <source>
        <dbReference type="Proteomes" id="UP000185794"/>
    </source>
</evidence>
<accession>A0A1Q6B520</accession>